<reference evidence="1 2" key="1">
    <citation type="submission" date="2016-08" db="EMBL/GenBank/DDBJ databases">
        <title>Complete genome sequence of Flavobacterium johnsoniae strain GSE09, a volatile-producing biocontrol agent isolated from cucumber (Cucumis sativus).</title>
        <authorList>
            <person name="Jeong J.-J."/>
            <person name="Oh J.Y."/>
            <person name="Jim Y.J."/>
            <person name="Sang M.K."/>
            <person name="Kim K.D."/>
        </authorList>
    </citation>
    <scope>NUCLEOTIDE SEQUENCE [LARGE SCALE GENOMIC DNA]</scope>
    <source>
        <strain evidence="1 2">GSE09</strain>
    </source>
</reference>
<dbReference type="KEGG" id="fjg:BB050_03999"/>
<evidence type="ECO:0000313" key="2">
    <source>
        <dbReference type="Proteomes" id="UP000093276"/>
    </source>
</evidence>
<dbReference type="RefSeq" id="WP_066034816.1">
    <property type="nucleotide sequence ID" value="NZ_CP016907.1"/>
</dbReference>
<dbReference type="GeneID" id="32309879"/>
<evidence type="ECO:0000313" key="1">
    <source>
        <dbReference type="EMBL" id="AOC97077.1"/>
    </source>
</evidence>
<gene>
    <name evidence="1" type="ORF">BB050_03999</name>
</gene>
<dbReference type="Proteomes" id="UP000093276">
    <property type="component" value="Chromosome"/>
</dbReference>
<dbReference type="AlphaFoldDB" id="A0AAC9D5T8"/>
<proteinExistence type="predicted"/>
<accession>A0AAC9D5T8</accession>
<protein>
    <submittedName>
        <fullName evidence="1">Uncharacterized protein</fullName>
    </submittedName>
</protein>
<dbReference type="EMBL" id="CP016907">
    <property type="protein sequence ID" value="AOC97077.1"/>
    <property type="molecule type" value="Genomic_DNA"/>
</dbReference>
<organism evidence="1 2">
    <name type="scientific">Flavobacterium anhuiense</name>
    <dbReference type="NCBI Taxonomy" id="459526"/>
    <lineage>
        <taxon>Bacteria</taxon>
        <taxon>Pseudomonadati</taxon>
        <taxon>Bacteroidota</taxon>
        <taxon>Flavobacteriia</taxon>
        <taxon>Flavobacteriales</taxon>
        <taxon>Flavobacteriaceae</taxon>
        <taxon>Flavobacterium</taxon>
    </lineage>
</organism>
<sequence length="169" mass="19439">MKDNIIKIPANNNEINLYCFLGEAVLKTQLAEQALSHSITLKMNPTETKERADEFLKQNQSYTFGHAIKIAIKEELYNVPLQNKLNAFLQQRNWLIHKVICGNEEKFNAGNIGEELFHKIKTISDNAESIQREIENDLIHFCSSKGKDMTEIQALLKLQEQGIRIRKSI</sequence>
<name>A0AAC9D5T8_9FLAO</name>